<sequence length="98" mass="11320">MNLSAKEKRALSTARDLIKKLDNKIFHVFEDGGSSYGIIGSKKLKYEDGWVFTNEGIIPEVSEMKQRYSELKRKYDGIIYYSCSIILHDPIHPIFQCC</sequence>
<gene>
    <name evidence="1" type="ORF">DERYTH_LOCUS13173</name>
</gene>
<accession>A0A9N9HSM2</accession>
<dbReference type="OrthoDB" id="2420177at2759"/>
<protein>
    <submittedName>
        <fullName evidence="1">4228_t:CDS:1</fullName>
    </submittedName>
</protein>
<dbReference type="Proteomes" id="UP000789405">
    <property type="component" value="Unassembled WGS sequence"/>
</dbReference>
<evidence type="ECO:0000313" key="1">
    <source>
        <dbReference type="EMBL" id="CAG8704010.1"/>
    </source>
</evidence>
<dbReference type="AlphaFoldDB" id="A0A9N9HSM2"/>
<organism evidence="1 2">
    <name type="scientific">Dentiscutata erythropus</name>
    <dbReference type="NCBI Taxonomy" id="1348616"/>
    <lineage>
        <taxon>Eukaryota</taxon>
        <taxon>Fungi</taxon>
        <taxon>Fungi incertae sedis</taxon>
        <taxon>Mucoromycota</taxon>
        <taxon>Glomeromycotina</taxon>
        <taxon>Glomeromycetes</taxon>
        <taxon>Diversisporales</taxon>
        <taxon>Gigasporaceae</taxon>
        <taxon>Dentiscutata</taxon>
    </lineage>
</organism>
<reference evidence="1" key="1">
    <citation type="submission" date="2021-06" db="EMBL/GenBank/DDBJ databases">
        <authorList>
            <person name="Kallberg Y."/>
            <person name="Tangrot J."/>
            <person name="Rosling A."/>
        </authorList>
    </citation>
    <scope>NUCLEOTIDE SEQUENCE</scope>
    <source>
        <strain evidence="1">MA453B</strain>
    </source>
</reference>
<dbReference type="EMBL" id="CAJVPY010009036">
    <property type="protein sequence ID" value="CAG8704010.1"/>
    <property type="molecule type" value="Genomic_DNA"/>
</dbReference>
<comment type="caution">
    <text evidence="1">The sequence shown here is derived from an EMBL/GenBank/DDBJ whole genome shotgun (WGS) entry which is preliminary data.</text>
</comment>
<evidence type="ECO:0000313" key="2">
    <source>
        <dbReference type="Proteomes" id="UP000789405"/>
    </source>
</evidence>
<name>A0A9N9HSM2_9GLOM</name>
<proteinExistence type="predicted"/>
<keyword evidence="2" id="KW-1185">Reference proteome</keyword>